<dbReference type="Proteomes" id="UP000325255">
    <property type="component" value="Unassembled WGS sequence"/>
</dbReference>
<protein>
    <submittedName>
        <fullName evidence="1">Uncharacterized protein</fullName>
    </submittedName>
</protein>
<reference evidence="1 2" key="1">
    <citation type="submission" date="2019-09" db="EMBL/GenBank/DDBJ databases">
        <title>Genome sequence of Rhodovastum atsumiense, a diverse member of the Acetobacteraceae family of non-sulfur purple photosynthetic bacteria.</title>
        <authorList>
            <person name="Meyer T."/>
            <person name="Kyndt J."/>
        </authorList>
    </citation>
    <scope>NUCLEOTIDE SEQUENCE [LARGE SCALE GENOMIC DNA]</scope>
    <source>
        <strain evidence="1 2">DSM 21279</strain>
    </source>
</reference>
<dbReference type="AlphaFoldDB" id="A0A5M6IVW0"/>
<dbReference type="RefSeq" id="WP_150041412.1">
    <property type="nucleotide sequence ID" value="NZ_OW485606.1"/>
</dbReference>
<evidence type="ECO:0000313" key="1">
    <source>
        <dbReference type="EMBL" id="KAA5611638.1"/>
    </source>
</evidence>
<accession>A0A5M6IVW0</accession>
<evidence type="ECO:0000313" key="2">
    <source>
        <dbReference type="Proteomes" id="UP000325255"/>
    </source>
</evidence>
<proteinExistence type="predicted"/>
<name>A0A5M6IVW0_9PROT</name>
<gene>
    <name evidence="1" type="ORF">F1189_13845</name>
</gene>
<dbReference type="EMBL" id="VWPK01000019">
    <property type="protein sequence ID" value="KAA5611638.1"/>
    <property type="molecule type" value="Genomic_DNA"/>
</dbReference>
<comment type="caution">
    <text evidence="1">The sequence shown here is derived from an EMBL/GenBank/DDBJ whole genome shotgun (WGS) entry which is preliminary data.</text>
</comment>
<sequence>MSIPAGFGEVAVSDLQIAVGKLPNGRVPVDFRAVLGVEEICERLPERLGTKGWIVACEGLFFWLRRVRLVEGGGRIFVASTT</sequence>
<keyword evidence="2" id="KW-1185">Reference proteome</keyword>
<organism evidence="1 2">
    <name type="scientific">Rhodovastum atsumiense</name>
    <dbReference type="NCBI Taxonomy" id="504468"/>
    <lineage>
        <taxon>Bacteria</taxon>
        <taxon>Pseudomonadati</taxon>
        <taxon>Pseudomonadota</taxon>
        <taxon>Alphaproteobacteria</taxon>
        <taxon>Acetobacterales</taxon>
        <taxon>Acetobacteraceae</taxon>
        <taxon>Rhodovastum</taxon>
    </lineage>
</organism>